<reference evidence="3" key="1">
    <citation type="submission" date="2020-04" db="EMBL/GenBank/DDBJ databases">
        <authorList>
            <person name="Zhang T."/>
        </authorList>
    </citation>
    <scope>NUCLEOTIDE SEQUENCE</scope>
    <source>
        <strain evidence="3">HKST-UBA17</strain>
    </source>
</reference>
<keyword evidence="3" id="KW-0547">Nucleotide-binding</keyword>
<gene>
    <name evidence="3" type="ORF">KC685_02360</name>
</gene>
<dbReference type="EMBL" id="JAGQLN010000007">
    <property type="protein sequence ID" value="MCA9376740.1"/>
    <property type="molecule type" value="Genomic_DNA"/>
</dbReference>
<dbReference type="Gene3D" id="3.40.50.300">
    <property type="entry name" value="P-loop containing nucleotide triphosphate hydrolases"/>
    <property type="match status" value="1"/>
</dbReference>
<dbReference type="InterPro" id="IPR027417">
    <property type="entry name" value="P-loop_NTPase"/>
</dbReference>
<evidence type="ECO:0000313" key="3">
    <source>
        <dbReference type="EMBL" id="MCA9376740.1"/>
    </source>
</evidence>
<feature type="domain" description="DUF4143" evidence="2">
    <location>
        <begin position="176"/>
        <end position="335"/>
    </location>
</feature>
<sequence length="389" mass="44946">MNIKRDIESQIKKASKKIGVITIVGPRQSGKTTIAKELFPDHKYYNLEDIRLRDRISQDPKQFLDNHESGIILDEVQKYPGLLSYIQIKIDEDFMPARFILTGSENLLLSEKISQSLAGRTSIFQLLPLSINELINSNYLKENYLEQILFGFYPRIYSQNLQPSDLYPDYVTTYIERDVRQVKNIGDLTNFQRFLQLLAGRTGQLLNLSSLASDVGVTYKTIESWISLLEATYIAFRLQPYYKNFGKRIIKSPKVYFYDTGLLCYLLGIDSVKELSTHSAIGAIYENLIVTDFKKQLFNTRSSSKLYFWRDSEKNEIDLLIKNADILYPIEIKAGSSFNSDYLKGIKVWDSLHQEKSLSHIVYNGENDKISNTKLINWVEINEFTDLIS</sequence>
<name>A0A955I148_9BACT</name>
<dbReference type="Pfam" id="PF13173">
    <property type="entry name" value="AAA_14"/>
    <property type="match status" value="1"/>
</dbReference>
<feature type="domain" description="AAA" evidence="1">
    <location>
        <begin position="20"/>
        <end position="134"/>
    </location>
</feature>
<dbReference type="InterPro" id="IPR025420">
    <property type="entry name" value="DUF4143"/>
</dbReference>
<dbReference type="AlphaFoldDB" id="A0A955I148"/>
<evidence type="ECO:0000313" key="4">
    <source>
        <dbReference type="Proteomes" id="UP000741282"/>
    </source>
</evidence>
<dbReference type="PANTHER" id="PTHR43566:SF2">
    <property type="entry name" value="DUF4143 DOMAIN-CONTAINING PROTEIN"/>
    <property type="match status" value="1"/>
</dbReference>
<reference evidence="3" key="2">
    <citation type="journal article" date="2021" name="Microbiome">
        <title>Successional dynamics and alternative stable states in a saline activated sludge microbial community over 9 years.</title>
        <authorList>
            <person name="Wang Y."/>
            <person name="Ye J."/>
            <person name="Ju F."/>
            <person name="Liu L."/>
            <person name="Boyd J.A."/>
            <person name="Deng Y."/>
            <person name="Parks D.H."/>
            <person name="Jiang X."/>
            <person name="Yin X."/>
            <person name="Woodcroft B.J."/>
            <person name="Tyson G.W."/>
            <person name="Hugenholtz P."/>
            <person name="Polz M.F."/>
            <person name="Zhang T."/>
        </authorList>
    </citation>
    <scope>NUCLEOTIDE SEQUENCE</scope>
    <source>
        <strain evidence="3">HKST-UBA17</strain>
    </source>
</reference>
<dbReference type="Pfam" id="PF13635">
    <property type="entry name" value="DUF4143"/>
    <property type="match status" value="1"/>
</dbReference>
<dbReference type="InterPro" id="IPR041682">
    <property type="entry name" value="AAA_14"/>
</dbReference>
<dbReference type="GO" id="GO:0005524">
    <property type="term" value="F:ATP binding"/>
    <property type="evidence" value="ECO:0007669"/>
    <property type="project" value="UniProtKB-KW"/>
</dbReference>
<proteinExistence type="predicted"/>
<accession>A0A955I148</accession>
<evidence type="ECO:0000259" key="2">
    <source>
        <dbReference type="Pfam" id="PF13635"/>
    </source>
</evidence>
<dbReference type="PANTHER" id="PTHR43566">
    <property type="entry name" value="CONSERVED PROTEIN"/>
    <property type="match status" value="1"/>
</dbReference>
<keyword evidence="3" id="KW-0067">ATP-binding</keyword>
<dbReference type="Proteomes" id="UP000741282">
    <property type="component" value="Unassembled WGS sequence"/>
</dbReference>
<dbReference type="SUPFAM" id="SSF52540">
    <property type="entry name" value="P-loop containing nucleoside triphosphate hydrolases"/>
    <property type="match status" value="1"/>
</dbReference>
<protein>
    <submittedName>
        <fullName evidence="3">ATP-binding protein</fullName>
    </submittedName>
</protein>
<organism evidence="3 4">
    <name type="scientific">Candidatus Dojkabacteria bacterium</name>
    <dbReference type="NCBI Taxonomy" id="2099670"/>
    <lineage>
        <taxon>Bacteria</taxon>
        <taxon>Candidatus Dojkabacteria</taxon>
    </lineage>
</organism>
<evidence type="ECO:0000259" key="1">
    <source>
        <dbReference type="Pfam" id="PF13173"/>
    </source>
</evidence>
<comment type="caution">
    <text evidence="3">The sequence shown here is derived from an EMBL/GenBank/DDBJ whole genome shotgun (WGS) entry which is preliminary data.</text>
</comment>